<keyword evidence="2" id="KW-0229">DNA integration</keyword>
<gene>
    <name evidence="6" type="ORF">SAMN06265374_3876</name>
</gene>
<dbReference type="Proteomes" id="UP001157914">
    <property type="component" value="Unassembled WGS sequence"/>
</dbReference>
<accession>A0ABY1PIK3</accession>
<evidence type="ECO:0000256" key="3">
    <source>
        <dbReference type="ARBA" id="ARBA00023125"/>
    </source>
</evidence>
<evidence type="ECO:0000313" key="7">
    <source>
        <dbReference type="Proteomes" id="UP001157914"/>
    </source>
</evidence>
<proteinExistence type="predicted"/>
<keyword evidence="4" id="KW-0233">DNA recombination</keyword>
<dbReference type="PROSITE" id="PS51898">
    <property type="entry name" value="TYR_RECOMBINASE"/>
    <property type="match status" value="1"/>
</dbReference>
<dbReference type="InterPro" id="IPR050090">
    <property type="entry name" value="Tyrosine_recombinase_XerCD"/>
</dbReference>
<dbReference type="InterPro" id="IPR011010">
    <property type="entry name" value="DNA_brk_join_enz"/>
</dbReference>
<dbReference type="InterPro" id="IPR002104">
    <property type="entry name" value="Integrase_catalytic"/>
</dbReference>
<sequence length="369" mass="41648">MHASTAWMLYLYQTHMKEARGLNAKTISARMRHLGQFATSLGDKELTKLTRDDIINFKKRLNATDHGETNGDRTLAAPTIVQTCHDLKAFLEWLTKQSGYRSLQRDLSDYCTPPRRLTAIAHTPKTKHVPSAADIVSTLAAMPQTTLQDRRDRAVIAFLFLTGVRDGALVTLRLKHVDLEGRRVDQDANEVNTKFSKTARPTWFPVGEDIAAIVMEWVEERRASGAEGDDPLFPRTPSAVRGPCSGRKEEFWKTAAPVREIIRKATRVAGVPYFCPHSVRSTLARQFFSKARSPEERKAVSQNLGHENETTTMEHYATLSDDYQRELMLGLWERAETPEKDLELVDLINQVPSESRHVLKATAQALIKS</sequence>
<dbReference type="Gene3D" id="1.10.150.130">
    <property type="match status" value="1"/>
</dbReference>
<evidence type="ECO:0000259" key="5">
    <source>
        <dbReference type="PROSITE" id="PS51898"/>
    </source>
</evidence>
<comment type="caution">
    <text evidence="6">The sequence shown here is derived from an EMBL/GenBank/DDBJ whole genome shotgun (WGS) entry which is preliminary data.</text>
</comment>
<dbReference type="EMBL" id="FXTT01000006">
    <property type="protein sequence ID" value="SMP34449.1"/>
    <property type="molecule type" value="Genomic_DNA"/>
</dbReference>
<evidence type="ECO:0000256" key="4">
    <source>
        <dbReference type="ARBA" id="ARBA00023172"/>
    </source>
</evidence>
<dbReference type="Pfam" id="PF00589">
    <property type="entry name" value="Phage_integrase"/>
    <property type="match status" value="1"/>
</dbReference>
<dbReference type="RefSeq" id="WP_283404622.1">
    <property type="nucleotide sequence ID" value="NZ_BAAAEA010000002.1"/>
</dbReference>
<keyword evidence="3" id="KW-0238">DNA-binding</keyword>
<dbReference type="CDD" id="cd00397">
    <property type="entry name" value="DNA_BRE_C"/>
    <property type="match status" value="1"/>
</dbReference>
<dbReference type="PANTHER" id="PTHR30349:SF81">
    <property type="entry name" value="TYROSINE RECOMBINASE XERC"/>
    <property type="match status" value="1"/>
</dbReference>
<keyword evidence="1" id="KW-0159">Chromosome partition</keyword>
<evidence type="ECO:0000256" key="1">
    <source>
        <dbReference type="ARBA" id="ARBA00022829"/>
    </source>
</evidence>
<dbReference type="Gene3D" id="1.10.443.10">
    <property type="entry name" value="Intergrase catalytic core"/>
    <property type="match status" value="1"/>
</dbReference>
<evidence type="ECO:0000256" key="2">
    <source>
        <dbReference type="ARBA" id="ARBA00022908"/>
    </source>
</evidence>
<dbReference type="InterPro" id="IPR013762">
    <property type="entry name" value="Integrase-like_cat_sf"/>
</dbReference>
<feature type="domain" description="Tyr recombinase" evidence="5">
    <location>
        <begin position="124"/>
        <end position="329"/>
    </location>
</feature>
<reference evidence="6 7" key="1">
    <citation type="submission" date="2017-05" db="EMBL/GenBank/DDBJ databases">
        <authorList>
            <person name="Varghese N."/>
            <person name="Submissions S."/>
        </authorList>
    </citation>
    <scope>NUCLEOTIDE SEQUENCE [LARGE SCALE GENOMIC DNA]</scope>
    <source>
        <strain evidence="6 7">DSM 15949</strain>
    </source>
</reference>
<protein>
    <submittedName>
        <fullName evidence="6">Site-specific recombinase XerC</fullName>
    </submittedName>
</protein>
<dbReference type="InterPro" id="IPR010998">
    <property type="entry name" value="Integrase_recombinase_N"/>
</dbReference>
<dbReference type="PANTHER" id="PTHR30349">
    <property type="entry name" value="PHAGE INTEGRASE-RELATED"/>
    <property type="match status" value="1"/>
</dbReference>
<organism evidence="6 7">
    <name type="scientific">Roseibium denhamense</name>
    <dbReference type="NCBI Taxonomy" id="76305"/>
    <lineage>
        <taxon>Bacteria</taxon>
        <taxon>Pseudomonadati</taxon>
        <taxon>Pseudomonadota</taxon>
        <taxon>Alphaproteobacteria</taxon>
        <taxon>Hyphomicrobiales</taxon>
        <taxon>Stappiaceae</taxon>
        <taxon>Roseibium</taxon>
    </lineage>
</organism>
<keyword evidence="7" id="KW-1185">Reference proteome</keyword>
<name>A0ABY1PIK3_9HYPH</name>
<evidence type="ECO:0000313" key="6">
    <source>
        <dbReference type="EMBL" id="SMP34449.1"/>
    </source>
</evidence>
<dbReference type="SUPFAM" id="SSF56349">
    <property type="entry name" value="DNA breaking-rejoining enzymes"/>
    <property type="match status" value="1"/>
</dbReference>